<dbReference type="Gene3D" id="1.20.1440.100">
    <property type="entry name" value="SG protein - dephosphorylation function"/>
    <property type="match status" value="1"/>
</dbReference>
<dbReference type="Pfam" id="PF12710">
    <property type="entry name" value="HAD"/>
    <property type="match status" value="1"/>
</dbReference>
<name>A0A327QS66_9BACT</name>
<dbReference type="PANTHER" id="PTHR43344">
    <property type="entry name" value="PHOSPHOSERINE PHOSPHATASE"/>
    <property type="match status" value="1"/>
</dbReference>
<dbReference type="PANTHER" id="PTHR43344:SF14">
    <property type="entry name" value="HAD-IB FAMILY HYDROLASE"/>
    <property type="match status" value="1"/>
</dbReference>
<keyword evidence="1" id="KW-0378">Hydrolase</keyword>
<dbReference type="NCBIfam" id="TIGR01490">
    <property type="entry name" value="HAD-SF-IB-hyp1"/>
    <property type="match status" value="1"/>
</dbReference>
<protein>
    <submittedName>
        <fullName evidence="1">HAD superfamily hydrolase (TIGR01490 family)</fullName>
    </submittedName>
</protein>
<accession>A0A327QS66</accession>
<organism evidence="1 2">
    <name type="scientific">Chitinophaga skermanii</name>
    <dbReference type="NCBI Taxonomy" id="331697"/>
    <lineage>
        <taxon>Bacteria</taxon>
        <taxon>Pseudomonadati</taxon>
        <taxon>Bacteroidota</taxon>
        <taxon>Chitinophagia</taxon>
        <taxon>Chitinophagales</taxon>
        <taxon>Chitinophagaceae</taxon>
        <taxon>Chitinophaga</taxon>
    </lineage>
</organism>
<dbReference type="SUPFAM" id="SSF56784">
    <property type="entry name" value="HAD-like"/>
    <property type="match status" value="1"/>
</dbReference>
<dbReference type="InterPro" id="IPR006385">
    <property type="entry name" value="HAD_hydro_SerB1"/>
</dbReference>
<dbReference type="InterPro" id="IPR023214">
    <property type="entry name" value="HAD_sf"/>
</dbReference>
<dbReference type="AlphaFoldDB" id="A0A327QS66"/>
<dbReference type="CDD" id="cd02612">
    <property type="entry name" value="HAD_PGPPase"/>
    <property type="match status" value="1"/>
</dbReference>
<dbReference type="InterPro" id="IPR036412">
    <property type="entry name" value="HAD-like_sf"/>
</dbReference>
<dbReference type="GO" id="GO:0006564">
    <property type="term" value="P:L-serine biosynthetic process"/>
    <property type="evidence" value="ECO:0007669"/>
    <property type="project" value="TreeGrafter"/>
</dbReference>
<evidence type="ECO:0000313" key="1">
    <source>
        <dbReference type="EMBL" id="RAJ06735.1"/>
    </source>
</evidence>
<dbReference type="NCBIfam" id="TIGR01488">
    <property type="entry name" value="HAD-SF-IB"/>
    <property type="match status" value="1"/>
</dbReference>
<keyword evidence="2" id="KW-1185">Reference proteome</keyword>
<dbReference type="RefSeq" id="WP_211324780.1">
    <property type="nucleotide sequence ID" value="NZ_QLLL01000003.1"/>
</dbReference>
<evidence type="ECO:0000313" key="2">
    <source>
        <dbReference type="Proteomes" id="UP000249547"/>
    </source>
</evidence>
<proteinExistence type="predicted"/>
<sequence length="198" mass="22209">MNPGIAFFDFDGTITTKDTLFEMARFQRSKQAYWKGLFTLLPTFVAVKLKLIPAAKGKEKMLTYFLGGTSERHFNMTCRDFCRNILPNYIRPQAITAITKHLSEGHDVVVVTASAENWVQPWCDSLGIQCIGTKLEVAQGKFTGRIAGENCNGAEKVNRIRAAYDLANYEQVFAYGDTSGDKPMLALAKEGFFKPFRN</sequence>
<dbReference type="GO" id="GO:0005737">
    <property type="term" value="C:cytoplasm"/>
    <property type="evidence" value="ECO:0007669"/>
    <property type="project" value="TreeGrafter"/>
</dbReference>
<dbReference type="InterPro" id="IPR050582">
    <property type="entry name" value="HAD-like_SerB"/>
</dbReference>
<dbReference type="GO" id="GO:0000287">
    <property type="term" value="F:magnesium ion binding"/>
    <property type="evidence" value="ECO:0007669"/>
    <property type="project" value="TreeGrafter"/>
</dbReference>
<reference evidence="1 2" key="1">
    <citation type="submission" date="2018-06" db="EMBL/GenBank/DDBJ databases">
        <title>Genomic Encyclopedia of Archaeal and Bacterial Type Strains, Phase II (KMG-II): from individual species to whole genera.</title>
        <authorList>
            <person name="Goeker M."/>
        </authorList>
    </citation>
    <scope>NUCLEOTIDE SEQUENCE [LARGE SCALE GENOMIC DNA]</scope>
    <source>
        <strain evidence="1 2">DSM 23857</strain>
    </source>
</reference>
<dbReference type="Proteomes" id="UP000249547">
    <property type="component" value="Unassembled WGS sequence"/>
</dbReference>
<comment type="caution">
    <text evidence="1">The sequence shown here is derived from an EMBL/GenBank/DDBJ whole genome shotgun (WGS) entry which is preliminary data.</text>
</comment>
<dbReference type="EMBL" id="QLLL01000003">
    <property type="protein sequence ID" value="RAJ06735.1"/>
    <property type="molecule type" value="Genomic_DNA"/>
</dbReference>
<dbReference type="GO" id="GO:0036424">
    <property type="term" value="F:L-phosphoserine phosphatase activity"/>
    <property type="evidence" value="ECO:0007669"/>
    <property type="project" value="TreeGrafter"/>
</dbReference>
<gene>
    <name evidence="1" type="ORF">LX64_01862</name>
</gene>
<dbReference type="Gene3D" id="3.40.50.1000">
    <property type="entry name" value="HAD superfamily/HAD-like"/>
    <property type="match status" value="1"/>
</dbReference>